<dbReference type="SMART" id="SM00367">
    <property type="entry name" value="LRR_CC"/>
    <property type="match status" value="5"/>
</dbReference>
<name>A0A0J9XBG2_GEOCN</name>
<feature type="compositionally biased region" description="Basic residues" evidence="1">
    <location>
        <begin position="1"/>
        <end position="12"/>
    </location>
</feature>
<dbReference type="Proteomes" id="UP000242525">
    <property type="component" value="Unassembled WGS sequence"/>
</dbReference>
<gene>
    <name evidence="2" type="ORF">BN980_GECA06s05147g</name>
</gene>
<dbReference type="PANTHER" id="PTHR13318">
    <property type="entry name" value="PARTNER OF PAIRED, ISOFORM B-RELATED"/>
    <property type="match status" value="1"/>
</dbReference>
<dbReference type="OrthoDB" id="1924287at2759"/>
<sequence>MYRQIHRLKQTARKQSSGEETAVRGPNSALTSFLQEQNISAAEIQRRYVHHLRQVQQNRDVDVVLSDEDESESSQDQDGDMLPNQAISDINNAVKSLLDEARNMVSQEVAANTAARNNPAAGSSETAEVAESSDDIVAPDSKKKKTKKRRRGATPENEDDGLPNQKPRVKVSRRNFQGFDETSDSDSDEEFQGILFNEENNEDMFREAQAGVGRIPGQFDFCASCHCKFTVTLVSETAPDELQTDLQNPYLLLCPSCSKERREKGKKESKGDALATARMQRRRVAAALLDRKEFSVPSLLDTCLALVTKHIDDVETLGDIGAKNSERLARILSRNRYLNSKTMRLFLDPSLKKLEFWDCSEIDNDSLRLIAAYCPNLEELTLGMCGQLTNEVLGYFATNLTKLKAVYFDGPFLVTSAAWIDFFLAMAGRLERVEIRNTHRFDSEALAVLVEACPQLTHLSLHRMSGLTDPAGYLMLPMLSNLVHLDLSYPPQELVMGGETSLITDETITVILNSIGSQLETLVLDGCSELTDQFVTNALMPCCCGSRLSKLSLAELDQITDTAVANLFRTWSKRHDPQETRLSSVTLDRCFSLGDAAIDAMLNYVRPTIVTLSLATLPDVTSASFKRHFVDASSLAHFPYLSGLNVSFVRALNNSLVEGLAARAPNLEFVEAFGVPKVNRACKVGAGIKIIGRQDDL</sequence>
<dbReference type="STRING" id="1173061.A0A0J9XBG2"/>
<proteinExistence type="predicted"/>
<reference evidence="2" key="1">
    <citation type="submission" date="2014-03" db="EMBL/GenBank/DDBJ databases">
        <authorList>
            <person name="Casaregola S."/>
        </authorList>
    </citation>
    <scope>NUCLEOTIDE SEQUENCE [LARGE SCALE GENOMIC DNA]</scope>
    <source>
        <strain evidence="2">CLIB 918</strain>
    </source>
</reference>
<dbReference type="EMBL" id="CCBN010000006">
    <property type="protein sequence ID" value="CDO54134.1"/>
    <property type="molecule type" value="Genomic_DNA"/>
</dbReference>
<feature type="compositionally biased region" description="Low complexity" evidence="1">
    <location>
        <begin position="112"/>
        <end position="121"/>
    </location>
</feature>
<feature type="region of interest" description="Disordered" evidence="1">
    <location>
        <begin position="1"/>
        <end position="26"/>
    </location>
</feature>
<feature type="region of interest" description="Disordered" evidence="1">
    <location>
        <begin position="112"/>
        <end position="190"/>
    </location>
</feature>
<comment type="caution">
    <text evidence="2">The sequence shown here is derived from an EMBL/GenBank/DDBJ whole genome shotgun (WGS) entry which is preliminary data.</text>
</comment>
<keyword evidence="3" id="KW-1185">Reference proteome</keyword>
<dbReference type="InterPro" id="IPR006553">
    <property type="entry name" value="Leu-rich_rpt_Cys-con_subtyp"/>
</dbReference>
<dbReference type="InterPro" id="IPR032675">
    <property type="entry name" value="LRR_dom_sf"/>
</dbReference>
<dbReference type="AlphaFoldDB" id="A0A0J9XBG2"/>
<evidence type="ECO:0000256" key="1">
    <source>
        <dbReference type="SAM" id="MobiDB-lite"/>
    </source>
</evidence>
<protein>
    <submittedName>
        <fullName evidence="2">Similar to Saccharomyces cerevisiae YJR052W RAD7 Protein that recognizes and binds damaged DNA in an ATP-dependent manner (With Rad16p) during nucleotide excision repair</fullName>
    </submittedName>
</protein>
<evidence type="ECO:0000313" key="3">
    <source>
        <dbReference type="Proteomes" id="UP000242525"/>
    </source>
</evidence>
<evidence type="ECO:0000313" key="2">
    <source>
        <dbReference type="EMBL" id="CDO54134.1"/>
    </source>
</evidence>
<dbReference type="GO" id="GO:0019005">
    <property type="term" value="C:SCF ubiquitin ligase complex"/>
    <property type="evidence" value="ECO:0007669"/>
    <property type="project" value="TreeGrafter"/>
</dbReference>
<feature type="compositionally biased region" description="Acidic residues" evidence="1">
    <location>
        <begin position="181"/>
        <end position="190"/>
    </location>
</feature>
<dbReference type="Gene3D" id="3.80.10.10">
    <property type="entry name" value="Ribonuclease Inhibitor"/>
    <property type="match status" value="3"/>
</dbReference>
<dbReference type="GO" id="GO:0031146">
    <property type="term" value="P:SCF-dependent proteasomal ubiquitin-dependent protein catabolic process"/>
    <property type="evidence" value="ECO:0007669"/>
    <property type="project" value="TreeGrafter"/>
</dbReference>
<feature type="compositionally biased region" description="Basic residues" evidence="1">
    <location>
        <begin position="142"/>
        <end position="152"/>
    </location>
</feature>
<dbReference type="SUPFAM" id="SSF52047">
    <property type="entry name" value="RNI-like"/>
    <property type="match status" value="1"/>
</dbReference>
<feature type="compositionally biased region" description="Acidic residues" evidence="1">
    <location>
        <begin position="65"/>
        <end position="79"/>
    </location>
</feature>
<feature type="region of interest" description="Disordered" evidence="1">
    <location>
        <begin position="60"/>
        <end position="84"/>
    </location>
</feature>
<accession>A0A0J9XBG2</accession>
<organism evidence="2 3">
    <name type="scientific">Geotrichum candidum</name>
    <name type="common">Oospora lactis</name>
    <name type="synonym">Dipodascus geotrichum</name>
    <dbReference type="NCBI Taxonomy" id="1173061"/>
    <lineage>
        <taxon>Eukaryota</taxon>
        <taxon>Fungi</taxon>
        <taxon>Dikarya</taxon>
        <taxon>Ascomycota</taxon>
        <taxon>Saccharomycotina</taxon>
        <taxon>Dipodascomycetes</taxon>
        <taxon>Dipodascales</taxon>
        <taxon>Dipodascaceae</taxon>
        <taxon>Geotrichum</taxon>
    </lineage>
</organism>